<dbReference type="Proteomes" id="UP000789739">
    <property type="component" value="Unassembled WGS sequence"/>
</dbReference>
<evidence type="ECO:0000313" key="2">
    <source>
        <dbReference type="EMBL" id="CAG8592859.1"/>
    </source>
</evidence>
<gene>
    <name evidence="2" type="ORF">PBRASI_LOCUS7218</name>
</gene>
<feature type="region of interest" description="Disordered" evidence="1">
    <location>
        <begin position="1"/>
        <end position="58"/>
    </location>
</feature>
<evidence type="ECO:0000256" key="1">
    <source>
        <dbReference type="SAM" id="MobiDB-lite"/>
    </source>
</evidence>
<feature type="compositionally biased region" description="Basic and acidic residues" evidence="1">
    <location>
        <begin position="42"/>
        <end position="51"/>
    </location>
</feature>
<accession>A0A9N9C6X7</accession>
<protein>
    <submittedName>
        <fullName evidence="2">3278_t:CDS:1</fullName>
    </submittedName>
</protein>
<comment type="caution">
    <text evidence="2">The sequence shown here is derived from an EMBL/GenBank/DDBJ whole genome shotgun (WGS) entry which is preliminary data.</text>
</comment>
<sequence length="82" mass="9676">LPRSPTGRRNTKRTTGDQEDEVVDMADEDELPDNEDMNGVESRNRTSRESKSNQLIQQKNRFLRHDRFTFIYSCARAQFKQL</sequence>
<feature type="non-terminal residue" evidence="2">
    <location>
        <position position="1"/>
    </location>
</feature>
<proteinExistence type="predicted"/>
<organism evidence="2 3">
    <name type="scientific">Paraglomus brasilianum</name>
    <dbReference type="NCBI Taxonomy" id="144538"/>
    <lineage>
        <taxon>Eukaryota</taxon>
        <taxon>Fungi</taxon>
        <taxon>Fungi incertae sedis</taxon>
        <taxon>Mucoromycota</taxon>
        <taxon>Glomeromycotina</taxon>
        <taxon>Glomeromycetes</taxon>
        <taxon>Paraglomerales</taxon>
        <taxon>Paraglomeraceae</taxon>
        <taxon>Paraglomus</taxon>
    </lineage>
</organism>
<name>A0A9N9C6X7_9GLOM</name>
<reference evidence="2" key="1">
    <citation type="submission" date="2021-06" db="EMBL/GenBank/DDBJ databases">
        <authorList>
            <person name="Kallberg Y."/>
            <person name="Tangrot J."/>
            <person name="Rosling A."/>
        </authorList>
    </citation>
    <scope>NUCLEOTIDE SEQUENCE</scope>
    <source>
        <strain evidence="2">BR232B</strain>
    </source>
</reference>
<evidence type="ECO:0000313" key="3">
    <source>
        <dbReference type="Proteomes" id="UP000789739"/>
    </source>
</evidence>
<keyword evidence="3" id="KW-1185">Reference proteome</keyword>
<feature type="compositionally biased region" description="Acidic residues" evidence="1">
    <location>
        <begin position="17"/>
        <end position="38"/>
    </location>
</feature>
<dbReference type="AlphaFoldDB" id="A0A9N9C6X7"/>
<dbReference type="EMBL" id="CAJVPI010001073">
    <property type="protein sequence ID" value="CAG8592859.1"/>
    <property type="molecule type" value="Genomic_DNA"/>
</dbReference>